<dbReference type="GO" id="GO:0008983">
    <property type="term" value="F:protein-glutamate O-methyltransferase activity"/>
    <property type="evidence" value="ECO:0007669"/>
    <property type="project" value="UniProtKB-EC"/>
</dbReference>
<dbReference type="PANTHER" id="PTHR24422:SF19">
    <property type="entry name" value="CHEMOTAXIS PROTEIN METHYLTRANSFERASE"/>
    <property type="match status" value="1"/>
</dbReference>
<dbReference type="Gene3D" id="3.40.50.150">
    <property type="entry name" value="Vaccinia Virus protein VP39"/>
    <property type="match status" value="1"/>
</dbReference>
<dbReference type="InterPro" id="IPR022641">
    <property type="entry name" value="CheR_N"/>
</dbReference>
<name>A0A4P6M0S6_9FIRM</name>
<evidence type="ECO:0000256" key="3">
    <source>
        <dbReference type="ARBA" id="ARBA00022603"/>
    </source>
</evidence>
<gene>
    <name evidence="7" type="primary">cheR2</name>
    <name evidence="7" type="ORF">PMF13cell1_03715</name>
</gene>
<dbReference type="SMART" id="SM00138">
    <property type="entry name" value="MeTrc"/>
    <property type="match status" value="1"/>
</dbReference>
<dbReference type="Pfam" id="PF01739">
    <property type="entry name" value="CheR"/>
    <property type="match status" value="1"/>
</dbReference>
<dbReference type="KEGG" id="bpro:PMF13cell1_03715"/>
<dbReference type="PRINTS" id="PR00996">
    <property type="entry name" value="CHERMTFRASE"/>
</dbReference>
<keyword evidence="5" id="KW-0949">S-adenosyl-L-methionine</keyword>
<sequence length="274" mass="32145">MIRLKEEEFTEIVEYMRQNYGINLEKKRTLIECRMSKELERQGADSFGRYMELLKRDRSGMTAANMVNRLTTNYTYFMREPAHFTILRERILPDLLDNRSGGFLNVWCAGCSTGEECYTIAMILQDYKERTGNLMNYRILATDISNQVLEKARKGIYTEKETEGLPAEWRNKYFQATDAKTYCAADRLKQNIRFQNQNLLSPYTGTEQFDLIFCRNVMIYFDKKAKETLVKKLEAGLKTGGYLVIGHAELLNRGEIELEPVFPAVYKKYREKQR</sequence>
<dbReference type="EMBL" id="CP035945">
    <property type="protein sequence ID" value="QBE98149.1"/>
    <property type="molecule type" value="Genomic_DNA"/>
</dbReference>
<evidence type="ECO:0000256" key="5">
    <source>
        <dbReference type="ARBA" id="ARBA00022691"/>
    </source>
</evidence>
<evidence type="ECO:0000313" key="8">
    <source>
        <dbReference type="Proteomes" id="UP000289794"/>
    </source>
</evidence>
<reference evidence="7 8" key="1">
    <citation type="submission" date="2019-01" db="EMBL/GenBank/DDBJ databases">
        <title>PMF-metabolizing Aryl O-demethylase.</title>
        <authorList>
            <person name="Kim M."/>
        </authorList>
    </citation>
    <scope>NUCLEOTIDE SEQUENCE [LARGE SCALE GENOMIC DNA]</scope>
    <source>
        <strain evidence="7 8">PMF1</strain>
    </source>
</reference>
<dbReference type="InterPro" id="IPR000780">
    <property type="entry name" value="CheR_MeTrfase"/>
</dbReference>
<dbReference type="RefSeq" id="WP_115622466.1">
    <property type="nucleotide sequence ID" value="NZ_AP031439.1"/>
</dbReference>
<protein>
    <recommendedName>
        <fullName evidence="2">protein-glutamate O-methyltransferase</fullName>
        <ecNumber evidence="2">2.1.1.80</ecNumber>
    </recommendedName>
</protein>
<comment type="catalytic activity">
    <reaction evidence="1">
        <text>L-glutamyl-[protein] + S-adenosyl-L-methionine = [protein]-L-glutamate 5-O-methyl ester + S-adenosyl-L-homocysteine</text>
        <dbReference type="Rhea" id="RHEA:24452"/>
        <dbReference type="Rhea" id="RHEA-COMP:10208"/>
        <dbReference type="Rhea" id="RHEA-COMP:10311"/>
        <dbReference type="ChEBI" id="CHEBI:29973"/>
        <dbReference type="ChEBI" id="CHEBI:57856"/>
        <dbReference type="ChEBI" id="CHEBI:59789"/>
        <dbReference type="ChEBI" id="CHEBI:82795"/>
        <dbReference type="EC" id="2.1.1.80"/>
    </reaction>
</comment>
<dbReference type="InterPro" id="IPR036804">
    <property type="entry name" value="CheR_N_sf"/>
</dbReference>
<proteinExistence type="predicted"/>
<dbReference type="InterPro" id="IPR022642">
    <property type="entry name" value="CheR_C"/>
</dbReference>
<evidence type="ECO:0000313" key="7">
    <source>
        <dbReference type="EMBL" id="QBE98149.1"/>
    </source>
</evidence>
<dbReference type="Gene3D" id="1.10.155.10">
    <property type="entry name" value="Chemotaxis receptor methyltransferase CheR, N-terminal domain"/>
    <property type="match status" value="1"/>
</dbReference>
<evidence type="ECO:0000256" key="1">
    <source>
        <dbReference type="ARBA" id="ARBA00001541"/>
    </source>
</evidence>
<dbReference type="Pfam" id="PF03705">
    <property type="entry name" value="CheR_N"/>
    <property type="match status" value="1"/>
</dbReference>
<feature type="domain" description="CheR-type methyltransferase" evidence="6">
    <location>
        <begin position="1"/>
        <end position="271"/>
    </location>
</feature>
<dbReference type="EC" id="2.1.1.80" evidence="2"/>
<dbReference type="PANTHER" id="PTHR24422">
    <property type="entry name" value="CHEMOTAXIS PROTEIN METHYLTRANSFERASE"/>
    <property type="match status" value="1"/>
</dbReference>
<accession>A0A4P6M0S6</accession>
<organism evidence="7 8">
    <name type="scientific">Blautia producta</name>
    <dbReference type="NCBI Taxonomy" id="33035"/>
    <lineage>
        <taxon>Bacteria</taxon>
        <taxon>Bacillati</taxon>
        <taxon>Bacillota</taxon>
        <taxon>Clostridia</taxon>
        <taxon>Lachnospirales</taxon>
        <taxon>Lachnospiraceae</taxon>
        <taxon>Blautia</taxon>
    </lineage>
</organism>
<dbReference type="PROSITE" id="PS50123">
    <property type="entry name" value="CHER"/>
    <property type="match status" value="1"/>
</dbReference>
<dbReference type="AlphaFoldDB" id="A0A4P6M0S6"/>
<keyword evidence="3 7" id="KW-0489">Methyltransferase</keyword>
<dbReference type="SUPFAM" id="SSF53335">
    <property type="entry name" value="S-adenosyl-L-methionine-dependent methyltransferases"/>
    <property type="match status" value="1"/>
</dbReference>
<dbReference type="PIRSF" id="PIRSF000410">
    <property type="entry name" value="CheR"/>
    <property type="match status" value="1"/>
</dbReference>
<dbReference type="GO" id="GO:0032259">
    <property type="term" value="P:methylation"/>
    <property type="evidence" value="ECO:0007669"/>
    <property type="project" value="UniProtKB-KW"/>
</dbReference>
<evidence type="ECO:0000259" key="6">
    <source>
        <dbReference type="PROSITE" id="PS50123"/>
    </source>
</evidence>
<dbReference type="InterPro" id="IPR029063">
    <property type="entry name" value="SAM-dependent_MTases_sf"/>
</dbReference>
<keyword evidence="4 7" id="KW-0808">Transferase</keyword>
<dbReference type="CDD" id="cd02440">
    <property type="entry name" value="AdoMet_MTases"/>
    <property type="match status" value="1"/>
</dbReference>
<dbReference type="SUPFAM" id="SSF47757">
    <property type="entry name" value="Chemotaxis receptor methyltransferase CheR, N-terminal domain"/>
    <property type="match status" value="1"/>
</dbReference>
<dbReference type="InterPro" id="IPR026024">
    <property type="entry name" value="Chemotaxis_MeTrfase_CheR"/>
</dbReference>
<evidence type="ECO:0000256" key="4">
    <source>
        <dbReference type="ARBA" id="ARBA00022679"/>
    </source>
</evidence>
<dbReference type="InterPro" id="IPR050903">
    <property type="entry name" value="Bact_Chemotaxis_MeTrfase"/>
</dbReference>
<evidence type="ECO:0000256" key="2">
    <source>
        <dbReference type="ARBA" id="ARBA00012534"/>
    </source>
</evidence>
<dbReference type="Proteomes" id="UP000289794">
    <property type="component" value="Chromosome"/>
</dbReference>